<dbReference type="KEGG" id="sera:Ser39006_006095"/>
<name>A0A2I5T4G2_SERS3</name>
<dbReference type="Proteomes" id="UP000233778">
    <property type="component" value="Chromosome"/>
</dbReference>
<dbReference type="AlphaFoldDB" id="A0A2I5T4G2"/>
<dbReference type="CDD" id="cd05907">
    <property type="entry name" value="VL_LC_FACS_like"/>
    <property type="match status" value="1"/>
</dbReference>
<dbReference type="PROSITE" id="PS00455">
    <property type="entry name" value="AMP_BINDING"/>
    <property type="match status" value="1"/>
</dbReference>
<dbReference type="GO" id="GO:0016020">
    <property type="term" value="C:membrane"/>
    <property type="evidence" value="ECO:0007669"/>
    <property type="project" value="TreeGrafter"/>
</dbReference>
<keyword evidence="5" id="KW-0436">Ligase</keyword>
<dbReference type="KEGG" id="serq:CWC46_06090"/>
<protein>
    <submittedName>
        <fullName evidence="5">Long-chain fatty acid--CoA ligase</fullName>
    </submittedName>
</protein>
<reference evidence="4 7" key="3">
    <citation type="submission" date="2017-11" db="EMBL/GenBank/DDBJ databases">
        <title>Complete genome sequence of Serratia sp. ATCC 39006 LacA.</title>
        <authorList>
            <person name="Hampton H.G."/>
            <person name="Jackson S.A."/>
            <person name="Jauregui R."/>
            <person name="Poulter G.T.M."/>
            <person name="Salmond G.P.C."/>
            <person name="Fineran P.C."/>
        </authorList>
    </citation>
    <scope>NUCLEOTIDE SEQUENCE [LARGE SCALE GENOMIC DNA]</scope>
    <source>
        <strain evidence="4 7">ATCC 39006</strain>
    </source>
</reference>
<gene>
    <name evidence="4" type="ORF">CWC46_06090</name>
    <name evidence="5" type="ORF">Ser39006_006095</name>
</gene>
<dbReference type="Proteomes" id="UP000017700">
    <property type="component" value="Chromosome"/>
</dbReference>
<evidence type="ECO:0000256" key="1">
    <source>
        <dbReference type="ARBA" id="ARBA00022741"/>
    </source>
</evidence>
<dbReference type="RefSeq" id="WP_021017146.1">
    <property type="nucleotide sequence ID" value="NZ_CP025084.1"/>
</dbReference>
<evidence type="ECO:0000313" key="5">
    <source>
        <dbReference type="EMBL" id="AUH03739.1"/>
    </source>
</evidence>
<dbReference type="OrthoDB" id="9803968at2"/>
<dbReference type="PANTHER" id="PTHR43272:SF33">
    <property type="entry name" value="AMP-BINDING DOMAIN-CONTAINING PROTEIN-RELATED"/>
    <property type="match status" value="1"/>
</dbReference>
<dbReference type="InterPro" id="IPR000873">
    <property type="entry name" value="AMP-dep_synth/lig_dom"/>
</dbReference>
<evidence type="ECO:0000256" key="2">
    <source>
        <dbReference type="ARBA" id="ARBA00022840"/>
    </source>
</evidence>
<evidence type="ECO:0000313" key="6">
    <source>
        <dbReference type="Proteomes" id="UP000017700"/>
    </source>
</evidence>
<dbReference type="InterPro" id="IPR020845">
    <property type="entry name" value="AMP-binding_CS"/>
</dbReference>
<dbReference type="EMBL" id="CP025084">
    <property type="protein sequence ID" value="AUH03739.1"/>
    <property type="molecule type" value="Genomic_DNA"/>
</dbReference>
<dbReference type="GO" id="GO:0004467">
    <property type="term" value="F:long-chain fatty acid-CoA ligase activity"/>
    <property type="evidence" value="ECO:0007669"/>
    <property type="project" value="TreeGrafter"/>
</dbReference>
<evidence type="ECO:0000313" key="7">
    <source>
        <dbReference type="Proteomes" id="UP000233778"/>
    </source>
</evidence>
<reference evidence="5 6" key="1">
    <citation type="journal article" date="2013" name="Genome Announc.">
        <title>Draft genome sequence of Serratia sp. strain ATCC 39006, a model bacterium for analysis of the biosynthesis and regulation of prodigiosin, a carbapenem, and gas vesicles.</title>
        <authorList>
            <person name="Fineran P.C."/>
            <person name="Iglesias Cans M.C."/>
            <person name="Ramsay J.P."/>
            <person name="Wilf N.M."/>
            <person name="Cossyleon D."/>
            <person name="McNeil M.B."/>
            <person name="Williamson N.R."/>
            <person name="Monson R.E."/>
            <person name="Becher S.A."/>
            <person name="Stanton J.A."/>
            <person name="Brugger K."/>
            <person name="Brown S.D."/>
            <person name="Salmond G.P."/>
        </authorList>
    </citation>
    <scope>NUCLEOTIDE SEQUENCE [LARGE SCALE GENOMIC DNA]</scope>
    <source>
        <strain evidence="5">ATCC 39006</strain>
        <strain evidence="6">ATCC 39006 / SC 11482</strain>
    </source>
</reference>
<dbReference type="Gene3D" id="3.40.50.12780">
    <property type="entry name" value="N-terminal domain of ligase-like"/>
    <property type="match status" value="1"/>
</dbReference>
<organism evidence="5 6">
    <name type="scientific">Serratia sp. (strain ATCC 39006)</name>
    <name type="common">Prodigiosinella confusarubida</name>
    <dbReference type="NCBI Taxonomy" id="104623"/>
    <lineage>
        <taxon>Bacteria</taxon>
        <taxon>Pseudomonadati</taxon>
        <taxon>Pseudomonadota</taxon>
        <taxon>Gammaproteobacteria</taxon>
        <taxon>Enterobacterales</taxon>
        <taxon>Pectobacteriaceae</taxon>
        <taxon>Prodigiosinella</taxon>
    </lineage>
</organism>
<dbReference type="SUPFAM" id="SSF56801">
    <property type="entry name" value="Acetyl-CoA synthetase-like"/>
    <property type="match status" value="1"/>
</dbReference>
<dbReference type="PANTHER" id="PTHR43272">
    <property type="entry name" value="LONG-CHAIN-FATTY-ACID--COA LIGASE"/>
    <property type="match status" value="1"/>
</dbReference>
<dbReference type="InterPro" id="IPR042099">
    <property type="entry name" value="ANL_N_sf"/>
</dbReference>
<evidence type="ECO:0000259" key="3">
    <source>
        <dbReference type="Pfam" id="PF00501"/>
    </source>
</evidence>
<reference evidence="5" key="4">
    <citation type="submission" date="2017-11" db="EMBL/GenBank/DDBJ databases">
        <title>Complete genome sequence of Serratia sp. ATCC 39006.</title>
        <authorList>
            <person name="Hampton H.G."/>
            <person name="Jackson S.A."/>
            <person name="Jauregui R."/>
            <person name="Poulter G.T.M."/>
            <person name="Salmond G.P.C."/>
            <person name="Fineran P.C."/>
        </authorList>
    </citation>
    <scope>NUCLEOTIDE SEQUENCE</scope>
    <source>
        <strain evidence="5">ATCC 39006</strain>
    </source>
</reference>
<keyword evidence="1" id="KW-0547">Nucleotide-binding</keyword>
<dbReference type="EMBL" id="CP025085">
    <property type="protein sequence ID" value="AUG99421.1"/>
    <property type="molecule type" value="Genomic_DNA"/>
</dbReference>
<feature type="domain" description="AMP-dependent synthetase/ligase" evidence="3">
    <location>
        <begin position="18"/>
        <end position="429"/>
    </location>
</feature>
<dbReference type="STRING" id="104623.Ser39006_03886"/>
<sequence length="601" mass="69069">MNNCHLQPYHLVHRIQHQISHCSDHIVFREWAAEHEQQLTWQQVGQHIQRIASGLLALDINVQERVAIFAHNSINWSLVDLALLHLRAVSVPIYATNTAAQAAFIINDADIRTIFVGSQAQFDTLLGLFGDCPQLRHIIVMDKQVSLRGCQMAVHLHKFESQADEFAWQTALQQRIDSRDLSDLFSLIYTSGTTGEPKGVMLDYVNLATQLRSHEQRLTVTQDDVSLCFLPLSHVFERVWSFIIMHSSAQNVYLSDTNQVRRAMNDVKPTVMCAVPRFYEKVYSGIHEQVAQAPWYRRVLFLWAMVQGRQVFLRQQRGKRPGIWRNLMYRCADRLVLGKLRSLLGGQVRFLPAAGARLDDNIIVFFQSMCIRIVYGYGLTETCATVSCWEADNFRLGSVGTPLPGVEIRIAEEENEIQVRGALVMRGYFHRPEDTAAVFTADGWFKTGDVGQIDEQGYLFITERLKDMMKTAGGKYIAPQYIEGILGKDRFIEQIAVIADTRKYVSALIVPCFDVLEEYAHAINLKYQDRLELLRHTHILDMFDQRLQEIQKEFAHFEQVKKFTLLSAPFSMEQGELTPTLKLRRKVIQQRYQLEIDAMYA</sequence>
<keyword evidence="6" id="KW-1185">Reference proteome</keyword>
<dbReference type="GO" id="GO:0005524">
    <property type="term" value="F:ATP binding"/>
    <property type="evidence" value="ECO:0007669"/>
    <property type="project" value="UniProtKB-KW"/>
</dbReference>
<evidence type="ECO:0000313" key="4">
    <source>
        <dbReference type="EMBL" id="AUG99421.1"/>
    </source>
</evidence>
<dbReference type="Pfam" id="PF23562">
    <property type="entry name" value="AMP-binding_C_3"/>
    <property type="match status" value="1"/>
</dbReference>
<dbReference type="Pfam" id="PF00501">
    <property type="entry name" value="AMP-binding"/>
    <property type="match status" value="1"/>
</dbReference>
<accession>A0A2I5T4G2</accession>
<reference evidence="5" key="2">
    <citation type="submission" date="2013-09" db="EMBL/GenBank/DDBJ databases">
        <authorList>
            <person name="Wang G."/>
            <person name="Yang Y."/>
            <person name="Su Y."/>
        </authorList>
    </citation>
    <scope>NUCLEOTIDE SEQUENCE</scope>
    <source>
        <strain evidence="5">ATCC 39006</strain>
    </source>
</reference>
<proteinExistence type="predicted"/>
<keyword evidence="2" id="KW-0067">ATP-binding</keyword>